<dbReference type="InterPro" id="IPR002421">
    <property type="entry name" value="5-3_exonuclease"/>
</dbReference>
<dbReference type="CDD" id="cd09859">
    <property type="entry name" value="PIN_53EXO"/>
    <property type="match status" value="1"/>
</dbReference>
<gene>
    <name evidence="5" type="ordered locus">TERTU_1126</name>
</gene>
<evidence type="ECO:0000313" key="5">
    <source>
        <dbReference type="EMBL" id="ACR11199.1"/>
    </source>
</evidence>
<evidence type="ECO:0000313" key="6">
    <source>
        <dbReference type="Proteomes" id="UP000009080"/>
    </source>
</evidence>
<evidence type="ECO:0000256" key="3">
    <source>
        <dbReference type="ARBA" id="ARBA00023125"/>
    </source>
</evidence>
<dbReference type="SUPFAM" id="SSF47807">
    <property type="entry name" value="5' to 3' exonuclease, C-terminal subdomain"/>
    <property type="match status" value="1"/>
</dbReference>
<dbReference type="Gene3D" id="1.10.150.20">
    <property type="entry name" value="5' to 3' exonuclease, C-terminal subdomain"/>
    <property type="match status" value="1"/>
</dbReference>
<dbReference type="STRING" id="377629.TERTU_1126"/>
<dbReference type="GO" id="GO:0017108">
    <property type="term" value="F:5'-flap endonuclease activity"/>
    <property type="evidence" value="ECO:0007669"/>
    <property type="project" value="InterPro"/>
</dbReference>
<protein>
    <submittedName>
        <fullName evidence="5">5'-3' exonuclease</fullName>
        <ecNumber evidence="5">2.7.7.7</ecNumber>
    </submittedName>
</protein>
<dbReference type="PANTHER" id="PTHR42646:SF2">
    <property type="entry name" value="5'-3' EXONUCLEASE FAMILY PROTEIN"/>
    <property type="match status" value="1"/>
</dbReference>
<dbReference type="SUPFAM" id="SSF88723">
    <property type="entry name" value="PIN domain-like"/>
    <property type="match status" value="1"/>
</dbReference>
<dbReference type="PANTHER" id="PTHR42646">
    <property type="entry name" value="FLAP ENDONUCLEASE XNI"/>
    <property type="match status" value="1"/>
</dbReference>
<dbReference type="SMART" id="SM00279">
    <property type="entry name" value="HhH2"/>
    <property type="match status" value="1"/>
</dbReference>
<dbReference type="InterPro" id="IPR008918">
    <property type="entry name" value="HhH2"/>
</dbReference>
<dbReference type="AlphaFoldDB" id="C5BR48"/>
<dbReference type="GO" id="GO:0008409">
    <property type="term" value="F:5'-3' exonuclease activity"/>
    <property type="evidence" value="ECO:0007669"/>
    <property type="project" value="InterPro"/>
</dbReference>
<dbReference type="GO" id="GO:0003677">
    <property type="term" value="F:DNA binding"/>
    <property type="evidence" value="ECO:0007669"/>
    <property type="project" value="UniProtKB-KW"/>
</dbReference>
<sequence>MSVAQSDTVYLIDASIYIFRYYFSLPDNWWGREHQPTAAVYGYGRWLLRFLKAVRPKYIACCFDESLTSCFRNELYPGYKASRALPDESLAFQLAACKGLSAAYGLATYASPRFEADDLIATLAAKSRKRGLSVCVVSRDKDLSQIIRTARDTLWDFPDREPLDSDAIFAKYGIYPEQMADFLALVGDPSDDIPGVAGIGGKTAAALLAEFGSWREIRRNYNRVAKCAIRGAAKLGDKLAAAEAQIELSRQLARVASDAPLGARFRVTRRPVDLPALDTTIDELGLGAGFRTSVHSVFNEI</sequence>
<evidence type="ECO:0000259" key="4">
    <source>
        <dbReference type="SMART" id="SM00475"/>
    </source>
</evidence>
<evidence type="ECO:0000256" key="2">
    <source>
        <dbReference type="ARBA" id="ARBA00022801"/>
    </source>
</evidence>
<keyword evidence="3" id="KW-0238">DNA-binding</keyword>
<dbReference type="KEGG" id="ttu:TERTU_1126"/>
<dbReference type="OrthoDB" id="9806424at2"/>
<accession>C5BR48</accession>
<dbReference type="HOGENOM" id="CLU_004675_1_0_6"/>
<dbReference type="InterPro" id="IPR020045">
    <property type="entry name" value="DNA_polI_H3TH"/>
</dbReference>
<dbReference type="InterPro" id="IPR029060">
    <property type="entry name" value="PIN-like_dom_sf"/>
</dbReference>
<dbReference type="eggNOG" id="COG0258">
    <property type="taxonomic scope" value="Bacteria"/>
</dbReference>
<dbReference type="Gene3D" id="3.40.50.1010">
    <property type="entry name" value="5'-nuclease"/>
    <property type="match status" value="1"/>
</dbReference>
<dbReference type="EMBL" id="CP001614">
    <property type="protein sequence ID" value="ACR11199.1"/>
    <property type="molecule type" value="Genomic_DNA"/>
</dbReference>
<keyword evidence="5" id="KW-0269">Exonuclease</keyword>
<proteinExistence type="predicted"/>
<dbReference type="RefSeq" id="WP_015817311.1">
    <property type="nucleotide sequence ID" value="NC_012997.1"/>
</dbReference>
<name>C5BR48_TERTT</name>
<organism evidence="5 6">
    <name type="scientific">Teredinibacter turnerae (strain ATCC 39867 / T7901)</name>
    <dbReference type="NCBI Taxonomy" id="377629"/>
    <lineage>
        <taxon>Bacteria</taxon>
        <taxon>Pseudomonadati</taxon>
        <taxon>Pseudomonadota</taxon>
        <taxon>Gammaproteobacteria</taxon>
        <taxon>Cellvibrionales</taxon>
        <taxon>Cellvibrionaceae</taxon>
        <taxon>Teredinibacter</taxon>
    </lineage>
</organism>
<dbReference type="InterPro" id="IPR020046">
    <property type="entry name" value="5-3_exonucl_a-hlix_arch_N"/>
</dbReference>
<feature type="domain" description="5'-3' exonuclease" evidence="4">
    <location>
        <begin position="4"/>
        <end position="271"/>
    </location>
</feature>
<keyword evidence="1" id="KW-0540">Nuclease</keyword>
<dbReference type="CDD" id="cd09898">
    <property type="entry name" value="H3TH_53EXO"/>
    <property type="match status" value="1"/>
</dbReference>
<reference evidence="5 6" key="1">
    <citation type="journal article" date="2009" name="PLoS ONE">
        <title>The complete genome of Teredinibacter turnerae T7901: an intracellular endosymbiont of marine wood-boring bivalves (shipworms).</title>
        <authorList>
            <person name="Yang J.C."/>
            <person name="Madupu R."/>
            <person name="Durkin A.S."/>
            <person name="Ekborg N.A."/>
            <person name="Pedamallu C.S."/>
            <person name="Hostetler J.B."/>
            <person name="Radune D."/>
            <person name="Toms B.S."/>
            <person name="Henrissat B."/>
            <person name="Coutinho P.M."/>
            <person name="Schwarz S."/>
            <person name="Field L."/>
            <person name="Trindade-Silva A.E."/>
            <person name="Soares C.A.G."/>
            <person name="Elshahawi S."/>
            <person name="Hanora A."/>
            <person name="Schmidt E.W."/>
            <person name="Haygood M.G."/>
            <person name="Posfai J."/>
            <person name="Benner J."/>
            <person name="Madinger C."/>
            <person name="Nove J."/>
            <person name="Anton B."/>
            <person name="Chaudhary K."/>
            <person name="Foster J."/>
            <person name="Holman A."/>
            <person name="Kumar S."/>
            <person name="Lessard P.A."/>
            <person name="Luyten Y.A."/>
            <person name="Slatko B."/>
            <person name="Wood N."/>
            <person name="Wu B."/>
            <person name="Teplitski M."/>
            <person name="Mougous J.D."/>
            <person name="Ward N."/>
            <person name="Eisen J.A."/>
            <person name="Badger J.H."/>
            <person name="Distel D.L."/>
        </authorList>
    </citation>
    <scope>NUCLEOTIDE SEQUENCE [LARGE SCALE GENOMIC DNA]</scope>
    <source>
        <strain evidence="6">ATCC 39867 / T7901</strain>
    </source>
</reference>
<keyword evidence="5" id="KW-0548">Nucleotidyltransferase</keyword>
<keyword evidence="5" id="KW-0808">Transferase</keyword>
<dbReference type="SMART" id="SM00475">
    <property type="entry name" value="53EXOc"/>
    <property type="match status" value="1"/>
</dbReference>
<keyword evidence="2" id="KW-0378">Hydrolase</keyword>
<dbReference type="GO" id="GO:0003887">
    <property type="term" value="F:DNA-directed DNA polymerase activity"/>
    <property type="evidence" value="ECO:0007669"/>
    <property type="project" value="UniProtKB-EC"/>
</dbReference>
<dbReference type="Pfam" id="PF01367">
    <property type="entry name" value="5_3_exonuc"/>
    <property type="match status" value="1"/>
</dbReference>
<keyword evidence="6" id="KW-1185">Reference proteome</keyword>
<dbReference type="FunFam" id="1.10.150.20:FF:000003">
    <property type="entry name" value="DNA polymerase I"/>
    <property type="match status" value="1"/>
</dbReference>
<dbReference type="GO" id="GO:0033567">
    <property type="term" value="P:DNA replication, Okazaki fragment processing"/>
    <property type="evidence" value="ECO:0007669"/>
    <property type="project" value="InterPro"/>
</dbReference>
<dbReference type="InterPro" id="IPR036279">
    <property type="entry name" value="5-3_exonuclease_C_sf"/>
</dbReference>
<evidence type="ECO:0000256" key="1">
    <source>
        <dbReference type="ARBA" id="ARBA00022722"/>
    </source>
</evidence>
<dbReference type="Pfam" id="PF02739">
    <property type="entry name" value="5_3_exonuc_N"/>
    <property type="match status" value="1"/>
</dbReference>
<dbReference type="InterPro" id="IPR038969">
    <property type="entry name" value="FEN"/>
</dbReference>
<dbReference type="EC" id="2.7.7.7" evidence="5"/>
<dbReference type="Proteomes" id="UP000009080">
    <property type="component" value="Chromosome"/>
</dbReference>